<name>A0A1Y2GJ49_9FUNG</name>
<keyword evidence="5" id="KW-0732">Signal</keyword>
<dbReference type="SUPFAM" id="SSF50630">
    <property type="entry name" value="Acid proteases"/>
    <property type="match status" value="1"/>
</dbReference>
<dbReference type="PROSITE" id="PS00141">
    <property type="entry name" value="ASP_PROTEASE"/>
    <property type="match status" value="2"/>
</dbReference>
<keyword evidence="12" id="KW-0472">Membrane</keyword>
<dbReference type="GeneID" id="33566448"/>
<feature type="domain" description="Peptidase A1" evidence="13">
    <location>
        <begin position="196"/>
        <end position="512"/>
    </location>
</feature>
<dbReference type="STRING" id="64571.A0A1Y2GJ49"/>
<reference evidence="14 15" key="1">
    <citation type="submission" date="2016-07" db="EMBL/GenBank/DDBJ databases">
        <title>Pervasive Adenine N6-methylation of Active Genes in Fungi.</title>
        <authorList>
            <consortium name="DOE Joint Genome Institute"/>
            <person name="Mondo S.J."/>
            <person name="Dannebaum R.O."/>
            <person name="Kuo R.C."/>
            <person name="Labutti K."/>
            <person name="Haridas S."/>
            <person name="Kuo A."/>
            <person name="Salamov A."/>
            <person name="Ahrendt S.R."/>
            <person name="Lipzen A."/>
            <person name="Sullivan W."/>
            <person name="Andreopoulos W.B."/>
            <person name="Clum A."/>
            <person name="Lindquist E."/>
            <person name="Daum C."/>
            <person name="Ramamoorthy G.K."/>
            <person name="Gryganskyi A."/>
            <person name="Culley D."/>
            <person name="Magnuson J.K."/>
            <person name="James T.Y."/>
            <person name="O'Malley M.A."/>
            <person name="Stajich J.E."/>
            <person name="Spatafora J.W."/>
            <person name="Visel A."/>
            <person name="Grigoriev I.V."/>
        </authorList>
    </citation>
    <scope>NUCLEOTIDE SEQUENCE [LARGE SCALE GENOMIC DNA]</scope>
    <source>
        <strain evidence="14 15">NRRL 3116</strain>
    </source>
</reference>
<dbReference type="InterPro" id="IPR034164">
    <property type="entry name" value="Pepsin-like_dom"/>
</dbReference>
<sequence length="589" mass="63256">MCRRRISKASHSLSSFSPSKSCSCHARLYCNNLFFSRPQLRSGSIYPSTSTSEDSVTMSPFQSFSPIFFSIYSNRKPAFHWKNLHTICVLIIASVLLSSDLIFSTSHGQVSAEPLSLPSLQSRLYLPPKGATIYVPESEKKPQDPLPSLPNGPTLLGFSSKAKAPIKDKNSTIGVGANPTNIISVPLQDLMADTVYIGMISLGTPAQNFSMVFDTGSSDMWVPTQACKSISCLTLLRYNSTASSTYHAEGKAFDIKYGDDSHVSGVTGLDHMHISGATIANQSFGMASVDDSTIAKKGIEGVVGLGFGRVANVKGYTTIVETMLARKMIVQPIVSLWMGRQRMGGSNEGSGGAFIFGGVDTTKYIGNFTWAPIVDKNTWKIRINAVSIAGTDLDLSGNALVDSGTSLIILPAKVASVFHEHIPGAIQAPQVGWILPCNTSVGDLNFTISGQQFRVPAEELVVLFRIPGYAEYCKSAIDVSLSASESDWILGASFLKNVYSVFDYRSLQIGFAHPSNVYNTLANITLLPNLSNPPQGNQGNGNESNGSLPGQGNGSFDVNESNRSFPGGINVMFYTFTTIICTLLVVCGF</sequence>
<dbReference type="FunCoup" id="A0A1Y2GJ49">
    <property type="interactions" value="56"/>
</dbReference>
<keyword evidence="6 10" id="KW-0064">Aspartyl protease</keyword>
<dbReference type="OrthoDB" id="15189at2759"/>
<evidence type="ECO:0000259" key="13">
    <source>
        <dbReference type="PROSITE" id="PS51767"/>
    </source>
</evidence>
<dbReference type="Pfam" id="PF00026">
    <property type="entry name" value="Asp"/>
    <property type="match status" value="1"/>
</dbReference>
<feature type="transmembrane region" description="Helical" evidence="12">
    <location>
        <begin position="571"/>
        <end position="588"/>
    </location>
</feature>
<dbReference type="GO" id="GO:0006508">
    <property type="term" value="P:proteolysis"/>
    <property type="evidence" value="ECO:0007669"/>
    <property type="project" value="UniProtKB-KW"/>
</dbReference>
<accession>A0A1Y2GJ49</accession>
<dbReference type="CDD" id="cd05471">
    <property type="entry name" value="pepsin_like"/>
    <property type="match status" value="1"/>
</dbReference>
<dbReference type="InterPro" id="IPR001969">
    <property type="entry name" value="Aspartic_peptidase_AS"/>
</dbReference>
<dbReference type="PANTHER" id="PTHR47966">
    <property type="entry name" value="BETA-SITE APP-CLEAVING ENZYME, ISOFORM A-RELATED"/>
    <property type="match status" value="1"/>
</dbReference>
<evidence type="ECO:0000313" key="15">
    <source>
        <dbReference type="Proteomes" id="UP000193648"/>
    </source>
</evidence>
<dbReference type="AlphaFoldDB" id="A0A1Y2GJ49"/>
<dbReference type="Gene3D" id="2.40.70.10">
    <property type="entry name" value="Acid Proteases"/>
    <property type="match status" value="2"/>
</dbReference>
<dbReference type="GO" id="GO:0004190">
    <property type="term" value="F:aspartic-type endopeptidase activity"/>
    <property type="evidence" value="ECO:0007669"/>
    <property type="project" value="UniProtKB-KW"/>
</dbReference>
<evidence type="ECO:0000256" key="1">
    <source>
        <dbReference type="ARBA" id="ARBA00001130"/>
    </source>
</evidence>
<protein>
    <recommendedName>
        <fullName evidence="3">rhizopuspepsin</fullName>
        <ecNumber evidence="3">3.4.23.21</ecNumber>
    </recommendedName>
</protein>
<dbReference type="Proteomes" id="UP000193648">
    <property type="component" value="Unassembled WGS sequence"/>
</dbReference>
<evidence type="ECO:0000256" key="12">
    <source>
        <dbReference type="SAM" id="Phobius"/>
    </source>
</evidence>
<dbReference type="FunFam" id="2.40.70.10:FF:000115">
    <property type="entry name" value="Lysosomal aspartic protease"/>
    <property type="match status" value="1"/>
</dbReference>
<comment type="caution">
    <text evidence="14">The sequence shown here is derived from an EMBL/GenBank/DDBJ whole genome shotgun (WGS) entry which is preliminary data.</text>
</comment>
<organism evidence="14 15">
    <name type="scientific">Lobosporangium transversale</name>
    <dbReference type="NCBI Taxonomy" id="64571"/>
    <lineage>
        <taxon>Eukaryota</taxon>
        <taxon>Fungi</taxon>
        <taxon>Fungi incertae sedis</taxon>
        <taxon>Mucoromycota</taxon>
        <taxon>Mortierellomycotina</taxon>
        <taxon>Mortierellomycetes</taxon>
        <taxon>Mortierellales</taxon>
        <taxon>Mortierellaceae</taxon>
        <taxon>Lobosporangium</taxon>
    </lineage>
</organism>
<evidence type="ECO:0000256" key="2">
    <source>
        <dbReference type="ARBA" id="ARBA00007447"/>
    </source>
</evidence>
<dbReference type="PRINTS" id="PR00792">
    <property type="entry name" value="PEPSIN"/>
</dbReference>
<evidence type="ECO:0000256" key="5">
    <source>
        <dbReference type="ARBA" id="ARBA00022729"/>
    </source>
</evidence>
<evidence type="ECO:0000313" key="14">
    <source>
        <dbReference type="EMBL" id="ORZ12501.1"/>
    </source>
</evidence>
<evidence type="ECO:0000256" key="8">
    <source>
        <dbReference type="PIRSR" id="PIRSR601461-1"/>
    </source>
</evidence>
<comment type="catalytic activity">
    <reaction evidence="1">
        <text>Hydrolysis of proteins with broad specificity similar to that of pepsin A, preferring hydrophobic residues at P1 and P1'. Clots milk and activates trypsinogen. Does not cleave 4-Gln-|-His-5, but does cleave 10-His-|-Leu-11 and 12-Val-|-Glu-13 in B chain of insulin.</text>
        <dbReference type="EC" id="3.4.23.21"/>
    </reaction>
</comment>
<evidence type="ECO:0000256" key="6">
    <source>
        <dbReference type="ARBA" id="ARBA00022750"/>
    </source>
</evidence>
<gene>
    <name evidence="14" type="ORF">BCR41DRAFT_356184</name>
</gene>
<evidence type="ECO:0000256" key="3">
    <source>
        <dbReference type="ARBA" id="ARBA00013205"/>
    </source>
</evidence>
<comment type="similarity">
    <text evidence="2 10">Belongs to the peptidase A1 family.</text>
</comment>
<dbReference type="PROSITE" id="PS51767">
    <property type="entry name" value="PEPTIDASE_A1"/>
    <property type="match status" value="1"/>
</dbReference>
<proteinExistence type="inferred from homology"/>
<keyword evidence="15" id="KW-1185">Reference proteome</keyword>
<evidence type="ECO:0000256" key="4">
    <source>
        <dbReference type="ARBA" id="ARBA00022670"/>
    </source>
</evidence>
<evidence type="ECO:0000256" key="10">
    <source>
        <dbReference type="RuleBase" id="RU000454"/>
    </source>
</evidence>
<dbReference type="InterPro" id="IPR033121">
    <property type="entry name" value="PEPTIDASE_A1"/>
</dbReference>
<dbReference type="InParanoid" id="A0A1Y2GJ49"/>
<feature type="region of interest" description="Disordered" evidence="11">
    <location>
        <begin position="1"/>
        <end position="21"/>
    </location>
</feature>
<keyword evidence="4 10" id="KW-0645">Protease</keyword>
<feature type="disulfide bond" evidence="9">
    <location>
        <begin position="227"/>
        <end position="232"/>
    </location>
</feature>
<evidence type="ECO:0000256" key="11">
    <source>
        <dbReference type="SAM" id="MobiDB-lite"/>
    </source>
</evidence>
<evidence type="ECO:0000256" key="9">
    <source>
        <dbReference type="PIRSR" id="PIRSR601461-2"/>
    </source>
</evidence>
<keyword evidence="7 10" id="KW-0378">Hydrolase</keyword>
<dbReference type="EC" id="3.4.23.21" evidence="3"/>
<dbReference type="RefSeq" id="XP_021880120.1">
    <property type="nucleotide sequence ID" value="XM_022024604.1"/>
</dbReference>
<keyword evidence="9" id="KW-1015">Disulfide bond</keyword>
<keyword evidence="12" id="KW-0812">Transmembrane</keyword>
<feature type="compositionally biased region" description="Low complexity" evidence="11">
    <location>
        <begin position="9"/>
        <end position="21"/>
    </location>
</feature>
<feature type="compositionally biased region" description="Low complexity" evidence="11">
    <location>
        <begin position="532"/>
        <end position="548"/>
    </location>
</feature>
<keyword evidence="12" id="KW-1133">Transmembrane helix</keyword>
<feature type="active site" evidence="8">
    <location>
        <position position="402"/>
    </location>
</feature>
<dbReference type="EMBL" id="MCFF01000025">
    <property type="protein sequence ID" value="ORZ12501.1"/>
    <property type="molecule type" value="Genomic_DNA"/>
</dbReference>
<dbReference type="InterPro" id="IPR001461">
    <property type="entry name" value="Aspartic_peptidase_A1"/>
</dbReference>
<feature type="active site" evidence="8">
    <location>
        <position position="214"/>
    </location>
</feature>
<feature type="region of interest" description="Disordered" evidence="11">
    <location>
        <begin position="532"/>
        <end position="553"/>
    </location>
</feature>
<dbReference type="InterPro" id="IPR021109">
    <property type="entry name" value="Peptidase_aspartic_dom_sf"/>
</dbReference>
<dbReference type="PANTHER" id="PTHR47966:SF51">
    <property type="entry name" value="BETA-SITE APP-CLEAVING ENZYME, ISOFORM A-RELATED"/>
    <property type="match status" value="1"/>
</dbReference>
<evidence type="ECO:0000256" key="7">
    <source>
        <dbReference type="ARBA" id="ARBA00022801"/>
    </source>
</evidence>